<evidence type="ECO:0000313" key="4">
    <source>
        <dbReference type="Proteomes" id="UP000826195"/>
    </source>
</evidence>
<name>A0AAV7IPK4_COTGL</name>
<feature type="compositionally biased region" description="Polar residues" evidence="2">
    <location>
        <begin position="36"/>
        <end position="55"/>
    </location>
</feature>
<dbReference type="GO" id="GO:0031267">
    <property type="term" value="F:small GTPase binding"/>
    <property type="evidence" value="ECO:0007669"/>
    <property type="project" value="TreeGrafter"/>
</dbReference>
<proteinExistence type="predicted"/>
<evidence type="ECO:0000256" key="1">
    <source>
        <dbReference type="SAM" id="Coils"/>
    </source>
</evidence>
<dbReference type="GO" id="GO:0099518">
    <property type="term" value="P:vesicle cytoskeletal trafficking"/>
    <property type="evidence" value="ECO:0007669"/>
    <property type="project" value="TreeGrafter"/>
</dbReference>
<dbReference type="EMBL" id="JAHXZJ010001119">
    <property type="protein sequence ID" value="KAH0555117.1"/>
    <property type="molecule type" value="Genomic_DNA"/>
</dbReference>
<keyword evidence="4" id="KW-1185">Reference proteome</keyword>
<dbReference type="AlphaFoldDB" id="A0AAV7IPK4"/>
<protein>
    <recommendedName>
        <fullName evidence="5">Coiled-coil domain-containing protein 186</fullName>
    </recommendedName>
</protein>
<feature type="coiled-coil region" evidence="1">
    <location>
        <begin position="529"/>
        <end position="676"/>
    </location>
</feature>
<feature type="coiled-coil region" evidence="1">
    <location>
        <begin position="308"/>
        <end position="405"/>
    </location>
</feature>
<feature type="region of interest" description="Disordered" evidence="2">
    <location>
        <begin position="27"/>
        <end position="55"/>
    </location>
</feature>
<comment type="caution">
    <text evidence="3">The sequence shown here is derived from an EMBL/GenBank/DDBJ whole genome shotgun (WGS) entry which is preliminary data.</text>
</comment>
<dbReference type="Proteomes" id="UP000826195">
    <property type="component" value="Unassembled WGS sequence"/>
</dbReference>
<organism evidence="3 4">
    <name type="scientific">Cotesia glomerata</name>
    <name type="common">Lepidopteran parasitic wasp</name>
    <name type="synonym">Apanteles glomeratus</name>
    <dbReference type="NCBI Taxonomy" id="32391"/>
    <lineage>
        <taxon>Eukaryota</taxon>
        <taxon>Metazoa</taxon>
        <taxon>Ecdysozoa</taxon>
        <taxon>Arthropoda</taxon>
        <taxon>Hexapoda</taxon>
        <taxon>Insecta</taxon>
        <taxon>Pterygota</taxon>
        <taxon>Neoptera</taxon>
        <taxon>Endopterygota</taxon>
        <taxon>Hymenoptera</taxon>
        <taxon>Apocrita</taxon>
        <taxon>Ichneumonoidea</taxon>
        <taxon>Braconidae</taxon>
        <taxon>Microgastrinae</taxon>
        <taxon>Cotesia</taxon>
    </lineage>
</organism>
<keyword evidence="1" id="KW-0175">Coiled coil</keyword>
<evidence type="ECO:0000256" key="2">
    <source>
        <dbReference type="SAM" id="MobiDB-lite"/>
    </source>
</evidence>
<dbReference type="PANTHER" id="PTHR18911:SF5">
    <property type="entry name" value="COILED-COIL DOMAIN-CONTAINING PROTEIN 186"/>
    <property type="match status" value="1"/>
</dbReference>
<gene>
    <name evidence="3" type="ORF">KQX54_015361</name>
</gene>
<reference evidence="3 4" key="1">
    <citation type="journal article" date="2021" name="J. Hered.">
        <title>A chromosome-level genome assembly of the parasitoid wasp, Cotesia glomerata (Hymenoptera: Braconidae).</title>
        <authorList>
            <person name="Pinto B.J."/>
            <person name="Weis J.J."/>
            <person name="Gamble T."/>
            <person name="Ode P.J."/>
            <person name="Paul R."/>
            <person name="Zaspel J.M."/>
        </authorList>
    </citation>
    <scope>NUCLEOTIDE SEQUENCE [LARGE SCALE GENOMIC DNA]</scope>
    <source>
        <strain evidence="3">CgM1</strain>
    </source>
</reference>
<evidence type="ECO:0008006" key="5">
    <source>
        <dbReference type="Google" id="ProtNLM"/>
    </source>
</evidence>
<dbReference type="GO" id="GO:0005802">
    <property type="term" value="C:trans-Golgi network"/>
    <property type="evidence" value="ECO:0007669"/>
    <property type="project" value="TreeGrafter"/>
</dbReference>
<dbReference type="InterPro" id="IPR038830">
    <property type="entry name" value="CCDC186"/>
</dbReference>
<accession>A0AAV7IPK4</accession>
<feature type="coiled-coil region" evidence="1">
    <location>
        <begin position="207"/>
        <end position="272"/>
    </location>
</feature>
<evidence type="ECO:0000313" key="3">
    <source>
        <dbReference type="EMBL" id="KAH0555117.1"/>
    </source>
</evidence>
<sequence>MEEMCSINSNNKINELNFVSTPEIDSINNHNDSDNKITLTDSSNNESTKTFQENQTSDLDLDKIKNLSEIDNLDVENNQDVENKLPNEGEHRSESLQLKHIEINDSLDPHKSQLLVTKFSHSNLIQSSVPLINKSRNLLNFITEKSTNIMEKALLPQYLQQKEMAQKLGNCEEREGADQRFGREDDSLEGGKEEINEVEVNGEEMDCGRLLEELRKVSRDKMMLEERIKELEINQVSKEPVSPSIDNRDATISRLTSELRSALSQKDALLHQYSSANKERESMVMKYAISEKQRLDLQRTLEQSHSRLKQLTSDKEVLTSKLKTAFNERSRVTQMLDVKCRELIDAQKELEKLREDLDLREVKLKWTQTKLKSELQSHKETSEKLEKASLRIDELKDECENVRRESCESIKKFQQSEENKAVTLDHQLKEQHARLILERHVVEDKEAERLQLLKEIETLNHRQQVLIEENSALTLRNNDLDAIYVELKRNFDELEVVSEERLKAINDLTVKAETLEGTRLELMARNQELLATESELQRLQAVNKELQVDMDCSVQRENQMLEFTQKLTDKNVRLQSEFTITESRMKELEKELVPFREQVKELKARIKEITEELRDEKKKRVDECELLARHLAEQTKMAENLKQMLEDSKGENLVLKRKHQMTIKELTREVGQLKKKLEGTSPAIEGAVQTRTPSVLSLNEEADKEAGVIYNELDKQALVDRVIKLQRVNVKRAEKLDFLEEHTRVLVAELQKKTKIIQNYVLSESFDAMGSNERDKYKNLKSHRDTAELIKHGGIMASVYHQRVTDDNMTLELSLEINQKLQTVLEDALLKNITLKDNIDTLGDEIAKLTIQNQKTAK</sequence>
<dbReference type="PANTHER" id="PTHR18911">
    <property type="entry name" value="CTCL TUMOR ANTIGEN HD-CL-01"/>
    <property type="match status" value="1"/>
</dbReference>